<evidence type="ECO:0000256" key="10">
    <source>
        <dbReference type="PIRSR" id="PIRSR614732-1"/>
    </source>
</evidence>
<feature type="binding site" evidence="9 11">
    <location>
        <position position="215"/>
    </location>
    <ligand>
        <name>substrate</name>
    </ligand>
</feature>
<evidence type="ECO:0000256" key="4">
    <source>
        <dbReference type="ARBA" id="ARBA00022793"/>
    </source>
</evidence>
<feature type="binding site" evidence="9 11">
    <location>
        <position position="216"/>
    </location>
    <ligand>
        <name>substrate</name>
    </ligand>
</feature>
<dbReference type="HAMAP" id="MF_01200_B">
    <property type="entry name" value="OMPdecase_type1_B"/>
    <property type="match status" value="1"/>
</dbReference>
<reference evidence="15" key="1">
    <citation type="submission" date="2016-10" db="EMBL/GenBank/DDBJ databases">
        <authorList>
            <person name="Varghese N."/>
            <person name="Submissions S."/>
        </authorList>
    </citation>
    <scope>NUCLEOTIDE SEQUENCE [LARGE SCALE GENOMIC DNA]</scope>
    <source>
        <strain evidence="15">DSM 13234</strain>
    </source>
</reference>
<comment type="pathway">
    <text evidence="2 9 12">Pyrimidine metabolism; UMP biosynthesis via de novo pathway; UMP from orotate: step 2/2.</text>
</comment>
<dbReference type="InterPro" id="IPR013785">
    <property type="entry name" value="Aldolase_TIM"/>
</dbReference>
<accession>A0A1H6H096</accession>
<feature type="active site" description="For OMPdecase activity" evidence="10">
    <location>
        <position position="63"/>
    </location>
</feature>
<dbReference type="Pfam" id="PF00215">
    <property type="entry name" value="OMPdecase"/>
    <property type="match status" value="1"/>
</dbReference>
<evidence type="ECO:0000256" key="12">
    <source>
        <dbReference type="RuleBase" id="RU000512"/>
    </source>
</evidence>
<comment type="similarity">
    <text evidence="8 9">Belongs to the OMP decarboxylase family. Type 1 subfamily.</text>
</comment>
<dbReference type="PANTHER" id="PTHR32119:SF2">
    <property type="entry name" value="OROTIDINE 5'-PHOSPHATE DECARBOXYLASE"/>
    <property type="match status" value="1"/>
</dbReference>
<evidence type="ECO:0000256" key="3">
    <source>
        <dbReference type="ARBA" id="ARBA00011738"/>
    </source>
</evidence>
<evidence type="ECO:0000256" key="2">
    <source>
        <dbReference type="ARBA" id="ARBA00004861"/>
    </source>
</evidence>
<dbReference type="InterPro" id="IPR011060">
    <property type="entry name" value="RibuloseP-bd_barrel"/>
</dbReference>
<evidence type="ECO:0000256" key="1">
    <source>
        <dbReference type="ARBA" id="ARBA00002356"/>
    </source>
</evidence>
<keyword evidence="4 9" id="KW-0210">Decarboxylase</keyword>
<name>A0A1H6H096_MAGFU</name>
<dbReference type="Proteomes" id="UP000182983">
    <property type="component" value="Unassembled WGS sequence"/>
</dbReference>
<dbReference type="UniPathway" id="UPA00070">
    <property type="reaction ID" value="UER00120"/>
</dbReference>
<dbReference type="RefSeq" id="WP_074765727.1">
    <property type="nucleotide sequence ID" value="NZ_FNWO01000002.1"/>
</dbReference>
<evidence type="ECO:0000256" key="6">
    <source>
        <dbReference type="ARBA" id="ARBA00023239"/>
    </source>
</evidence>
<keyword evidence="5 9" id="KW-0665">Pyrimidine biosynthesis</keyword>
<evidence type="ECO:0000256" key="5">
    <source>
        <dbReference type="ARBA" id="ARBA00022975"/>
    </source>
</evidence>
<feature type="active site" description="For OMPdecase activity" evidence="10">
    <location>
        <position position="61"/>
    </location>
</feature>
<dbReference type="GO" id="GO:0006207">
    <property type="term" value="P:'de novo' pyrimidine nucleobase biosynthetic process"/>
    <property type="evidence" value="ECO:0007669"/>
    <property type="project" value="InterPro"/>
</dbReference>
<feature type="binding site" evidence="9 11">
    <location>
        <position position="34"/>
    </location>
    <ligand>
        <name>substrate</name>
    </ligand>
</feature>
<evidence type="ECO:0000256" key="9">
    <source>
        <dbReference type="HAMAP-Rule" id="MF_01200"/>
    </source>
</evidence>
<proteinExistence type="inferred from homology"/>
<feature type="binding site" evidence="9 11">
    <location>
        <position position="125"/>
    </location>
    <ligand>
        <name>substrate</name>
    </ligand>
</feature>
<dbReference type="Gene3D" id="3.20.20.70">
    <property type="entry name" value="Aldolase class I"/>
    <property type="match status" value="1"/>
</dbReference>
<feature type="binding site" evidence="9 11">
    <location>
        <position position="195"/>
    </location>
    <ligand>
        <name>substrate</name>
    </ligand>
</feature>
<dbReference type="GO" id="GO:0005829">
    <property type="term" value="C:cytosol"/>
    <property type="evidence" value="ECO:0007669"/>
    <property type="project" value="TreeGrafter"/>
</dbReference>
<evidence type="ECO:0000313" key="14">
    <source>
        <dbReference type="EMBL" id="SEH29051.1"/>
    </source>
</evidence>
<comment type="subunit">
    <text evidence="3 9">Homodimer.</text>
</comment>
<feature type="binding site" evidence="9">
    <location>
        <begin position="61"/>
        <end position="70"/>
    </location>
    <ligand>
        <name>substrate</name>
    </ligand>
</feature>
<evidence type="ECO:0000256" key="11">
    <source>
        <dbReference type="PIRSR" id="PIRSR614732-2"/>
    </source>
</evidence>
<dbReference type="NCBIfam" id="TIGR01740">
    <property type="entry name" value="pyrF"/>
    <property type="match status" value="1"/>
</dbReference>
<evidence type="ECO:0000259" key="13">
    <source>
        <dbReference type="SMART" id="SM00934"/>
    </source>
</evidence>
<dbReference type="SMART" id="SM00934">
    <property type="entry name" value="OMPdecase"/>
    <property type="match status" value="1"/>
</dbReference>
<dbReference type="PROSITE" id="PS00156">
    <property type="entry name" value="OMPDECASE"/>
    <property type="match status" value="1"/>
</dbReference>
<keyword evidence="6 9" id="KW-0456">Lyase</keyword>
<protein>
    <recommendedName>
        <fullName evidence="9">Orotidine 5'-phosphate decarboxylase</fullName>
        <ecNumber evidence="9">4.1.1.23</ecNumber>
    </recommendedName>
    <alternativeName>
        <fullName evidence="9">OMP decarboxylase</fullName>
        <shortName evidence="9">OMPDCase</shortName>
        <shortName evidence="9">OMPdecase</shortName>
    </alternativeName>
</protein>
<feature type="domain" description="Orotidine 5'-phosphate decarboxylase" evidence="13">
    <location>
        <begin position="6"/>
        <end position="231"/>
    </location>
</feature>
<dbReference type="EC" id="4.1.1.23" evidence="9"/>
<feature type="active site" description="For OMPdecase activity" evidence="10">
    <location>
        <position position="66"/>
    </location>
</feature>
<dbReference type="NCBIfam" id="NF001273">
    <property type="entry name" value="PRK00230.1"/>
    <property type="match status" value="1"/>
</dbReference>
<dbReference type="GO" id="GO:0044205">
    <property type="term" value="P:'de novo' UMP biosynthetic process"/>
    <property type="evidence" value="ECO:0007669"/>
    <property type="project" value="UniProtKB-UniRule"/>
</dbReference>
<keyword evidence="15" id="KW-1185">Reference proteome</keyword>
<dbReference type="InterPro" id="IPR014732">
    <property type="entry name" value="OMPdecase"/>
</dbReference>
<organism evidence="14 15">
    <name type="scientific">Magnetospirillum fulvum</name>
    <name type="common">Rhodospirillum fulvum</name>
    <dbReference type="NCBI Taxonomy" id="1082"/>
    <lineage>
        <taxon>Bacteria</taxon>
        <taxon>Pseudomonadati</taxon>
        <taxon>Pseudomonadota</taxon>
        <taxon>Alphaproteobacteria</taxon>
        <taxon>Rhodospirillales</taxon>
        <taxon>Rhodospirillaceae</taxon>
        <taxon>Magnetospirillum</taxon>
    </lineage>
</organism>
<comment type="function">
    <text evidence="1 9">Catalyzes the decarboxylation of orotidine 5'-monophosphate (OMP) to uridine 5'-monophosphate (UMP).</text>
</comment>
<evidence type="ECO:0000313" key="15">
    <source>
        <dbReference type="Proteomes" id="UP000182983"/>
    </source>
</evidence>
<dbReference type="SUPFAM" id="SSF51366">
    <property type="entry name" value="Ribulose-phoshate binding barrel"/>
    <property type="match status" value="1"/>
</dbReference>
<dbReference type="FunFam" id="3.20.20.70:FF:000015">
    <property type="entry name" value="Orotidine 5'-phosphate decarboxylase"/>
    <property type="match status" value="1"/>
</dbReference>
<dbReference type="CDD" id="cd04725">
    <property type="entry name" value="OMP_decarboxylase_like"/>
    <property type="match status" value="1"/>
</dbReference>
<feature type="binding site" evidence="9 11">
    <location>
        <position position="12"/>
    </location>
    <ligand>
        <name>substrate</name>
    </ligand>
</feature>
<comment type="catalytic activity">
    <reaction evidence="7 9 12">
        <text>orotidine 5'-phosphate + H(+) = UMP + CO2</text>
        <dbReference type="Rhea" id="RHEA:11596"/>
        <dbReference type="ChEBI" id="CHEBI:15378"/>
        <dbReference type="ChEBI" id="CHEBI:16526"/>
        <dbReference type="ChEBI" id="CHEBI:57538"/>
        <dbReference type="ChEBI" id="CHEBI:57865"/>
        <dbReference type="EC" id="4.1.1.23"/>
    </reaction>
</comment>
<dbReference type="AlphaFoldDB" id="A0A1H6H096"/>
<dbReference type="InterPro" id="IPR018089">
    <property type="entry name" value="OMPdecase_AS"/>
</dbReference>
<dbReference type="PANTHER" id="PTHR32119">
    <property type="entry name" value="OROTIDINE 5'-PHOSPHATE DECARBOXYLASE"/>
    <property type="match status" value="1"/>
</dbReference>
<dbReference type="GO" id="GO:0004590">
    <property type="term" value="F:orotidine-5'-phosphate decarboxylase activity"/>
    <property type="evidence" value="ECO:0007669"/>
    <property type="project" value="UniProtKB-UniRule"/>
</dbReference>
<gene>
    <name evidence="9" type="primary">pyrF</name>
    <name evidence="14" type="ORF">SAMN04244559_00796</name>
</gene>
<feature type="active site" description="Proton donor" evidence="9">
    <location>
        <position position="63"/>
    </location>
</feature>
<feature type="binding site" evidence="9 11">
    <location>
        <position position="186"/>
    </location>
    <ligand>
        <name>substrate</name>
    </ligand>
</feature>
<evidence type="ECO:0000256" key="8">
    <source>
        <dbReference type="ARBA" id="ARBA00061012"/>
    </source>
</evidence>
<dbReference type="InterPro" id="IPR047596">
    <property type="entry name" value="OMPdecase_bac"/>
</dbReference>
<evidence type="ECO:0000256" key="7">
    <source>
        <dbReference type="ARBA" id="ARBA00049157"/>
    </source>
</evidence>
<dbReference type="InterPro" id="IPR001754">
    <property type="entry name" value="OMPdeCOase_dom"/>
</dbReference>
<dbReference type="OrthoDB" id="9806203at2"/>
<sequence length="238" mass="24428">MTAANPVFVALDTTEPDSAAALARTLTGKVGGLKVGLEYFTANGPAGLSAIQDFGLPLFIDLKLHDIPNTVAAAMRSVTRLGVSITTLHASGGAEMIRAAADAATETAAKYNVIRPQVIAVTILTSLDQAAAEAVGFSGAVNDQVRRLARLAQENGADGIVCSPLEIAAVRAECGPDFTLVVPGIRPAWSETGDQKRFLTPAEARDTGADVLVIGRPITTAADPAAAAARILDELGLS</sequence>
<dbReference type="EMBL" id="FNWO01000002">
    <property type="protein sequence ID" value="SEH29051.1"/>
    <property type="molecule type" value="Genomic_DNA"/>
</dbReference>